<evidence type="ECO:0000256" key="6">
    <source>
        <dbReference type="HAMAP-Rule" id="MF_01159"/>
    </source>
</evidence>
<evidence type="ECO:0000313" key="8">
    <source>
        <dbReference type="EMBL" id="AMV62607.1"/>
    </source>
</evidence>
<keyword evidence="2 6" id="KW-0235">DNA replication</keyword>
<evidence type="ECO:0000313" key="11">
    <source>
        <dbReference type="Proteomes" id="UP000076405"/>
    </source>
</evidence>
<feature type="compositionally biased region" description="Basic and acidic residues" evidence="7">
    <location>
        <begin position="50"/>
        <end position="65"/>
    </location>
</feature>
<dbReference type="HAMAP" id="MF_01159">
    <property type="entry name" value="YabA"/>
    <property type="match status" value="1"/>
</dbReference>
<keyword evidence="1 6" id="KW-0963">Cytoplasm</keyword>
<accession>A0A143AZF3</accession>
<dbReference type="EMBL" id="CP012288">
    <property type="protein sequence ID" value="AMV67514.1"/>
    <property type="molecule type" value="Genomic_DNA"/>
</dbReference>
<feature type="region of interest" description="Disordered" evidence="7">
    <location>
        <begin position="50"/>
        <end position="75"/>
    </location>
</feature>
<reference evidence="10 11" key="1">
    <citation type="journal article" date="2016" name="PLoS ONE">
        <title>The Identification of Novel Diagnostic Marker Genes for the Detection of Beer Spoiling Pediococcus damnosus Strains Using the BlAst Diagnostic Gene findEr.</title>
        <authorList>
            <person name="Behr J."/>
            <person name="Geissler A.J."/>
            <person name="Schmid J."/>
            <person name="Zehe A."/>
            <person name="Vogel R.F."/>
        </authorList>
    </citation>
    <scope>NUCLEOTIDE SEQUENCE [LARGE SCALE GENOMIC DNA]</scope>
    <source>
        <strain evidence="8 11">TMW 2.1533</strain>
        <strain evidence="9 10">TMW 2.1535</strain>
    </source>
</reference>
<comment type="cofactor">
    <cofactor evidence="6">
        <name>Zn(2+)</name>
        <dbReference type="ChEBI" id="CHEBI:29105"/>
    </cofactor>
    <text evidence="6">Binds 1 zinc ion per subunit.</text>
</comment>
<dbReference type="GO" id="GO:0006260">
    <property type="term" value="P:DNA replication"/>
    <property type="evidence" value="ECO:0007669"/>
    <property type="project" value="UniProtKB-KW"/>
</dbReference>
<organism evidence="8 11">
    <name type="scientific">Pediococcus damnosus</name>
    <dbReference type="NCBI Taxonomy" id="51663"/>
    <lineage>
        <taxon>Bacteria</taxon>
        <taxon>Bacillati</taxon>
        <taxon>Bacillota</taxon>
        <taxon>Bacilli</taxon>
        <taxon>Lactobacillales</taxon>
        <taxon>Lactobacillaceae</taxon>
        <taxon>Pediococcus</taxon>
    </lineage>
</organism>
<keyword evidence="4 6" id="KW-0862">Zinc</keyword>
<dbReference type="GO" id="GO:0008156">
    <property type="term" value="P:negative regulation of DNA replication"/>
    <property type="evidence" value="ECO:0007669"/>
    <property type="project" value="UniProtKB-UniRule"/>
</dbReference>
<gene>
    <name evidence="6" type="primary">yabA</name>
    <name evidence="8" type="ORF">ADU70_1113</name>
    <name evidence="9" type="ORF">ADU72_1589</name>
</gene>
<dbReference type="Proteomes" id="UP000076244">
    <property type="component" value="Chromosome"/>
</dbReference>
<evidence type="ECO:0000256" key="7">
    <source>
        <dbReference type="SAM" id="MobiDB-lite"/>
    </source>
</evidence>
<feature type="binding site" evidence="6">
    <location>
        <position position="103"/>
    </location>
    <ligand>
        <name>Zn(2+)</name>
        <dbReference type="ChEBI" id="CHEBI:29105"/>
    </ligand>
</feature>
<evidence type="ECO:0000256" key="3">
    <source>
        <dbReference type="ARBA" id="ARBA00022723"/>
    </source>
</evidence>
<comment type="similarity">
    <text evidence="6">Belongs to the YabA family.</text>
</comment>
<evidence type="ECO:0000313" key="9">
    <source>
        <dbReference type="EMBL" id="AMV67514.1"/>
    </source>
</evidence>
<dbReference type="AlphaFoldDB" id="A0A143AZF3"/>
<comment type="subunit">
    <text evidence="6">Homotetramer. Interacts with both DnaA and DnaN, acting as a bridge between these two proteins.</text>
</comment>
<dbReference type="Pfam" id="PF06156">
    <property type="entry name" value="YabA"/>
    <property type="match status" value="1"/>
</dbReference>
<feature type="binding site" evidence="6">
    <location>
        <position position="87"/>
    </location>
    <ligand>
        <name>Zn(2+)</name>
        <dbReference type="ChEBI" id="CHEBI:29105"/>
    </ligand>
</feature>
<name>A0A143AZF3_9LACO</name>
<keyword evidence="3 6" id="KW-0479">Metal-binding</keyword>
<dbReference type="GO" id="GO:0043590">
    <property type="term" value="C:bacterial nucleoid"/>
    <property type="evidence" value="ECO:0007669"/>
    <property type="project" value="UniProtKB-UniRule"/>
</dbReference>
<comment type="function">
    <text evidence="6">Involved in control of chromosome replication initiation. Inhibits the cooperative binding of DnaA to the oriC region, thus negatively regulating initiation of chromosome replication. Inhibits the ability of DnaA-ATP to form a helix on DNA; does not disassemble preformed DnaA-DNA helices. Decreases the residence time of DnaA on the chromosome at its binding sites (oriC, replication forks and promoter-binding sites). Tethers DnaA to the replication machinery via the DNA polymerase beta sliding clamp subunit (dnaN). Associates with oriC and other DnaA targets on the chromosome in a DnaA-dependent manner.</text>
</comment>
<dbReference type="GO" id="GO:0008270">
    <property type="term" value="F:zinc ion binding"/>
    <property type="evidence" value="ECO:0007669"/>
    <property type="project" value="UniProtKB-UniRule"/>
</dbReference>
<feature type="compositionally biased region" description="Basic residues" evidence="7">
    <location>
        <begin position="66"/>
        <end position="75"/>
    </location>
</feature>
<dbReference type="RefSeq" id="WP_046871061.1">
    <property type="nucleotide sequence ID" value="NZ_BAAAXI010000152.1"/>
</dbReference>
<feature type="region of interest" description="Disordered" evidence="7">
    <location>
        <begin position="1"/>
        <end position="25"/>
    </location>
</feature>
<sequence>MNKREMYESFDGLQEESKKMSDQIEELQNGLTEILEENAELVIENEHLREQLGKYEQPSKRETSKSTKHGLSKSRKNLEKLYGRGYHVCNEWFGKHRENDEPCAFCLDVIYGDR</sequence>
<keyword evidence="10" id="KW-1185">Reference proteome</keyword>
<protein>
    <recommendedName>
        <fullName evidence="6">Replication initiation control protein YabA</fullName>
    </recommendedName>
</protein>
<dbReference type="OrthoDB" id="2112130at2"/>
<dbReference type="KEGG" id="pdm:ADU72_1589"/>
<dbReference type="EMBL" id="CP012275">
    <property type="protein sequence ID" value="AMV62607.1"/>
    <property type="molecule type" value="Genomic_DNA"/>
</dbReference>
<feature type="binding site" evidence="6">
    <location>
        <position position="106"/>
    </location>
    <ligand>
        <name>Zn(2+)</name>
        <dbReference type="ChEBI" id="CHEBI:29105"/>
    </ligand>
</feature>
<evidence type="ECO:0000256" key="2">
    <source>
        <dbReference type="ARBA" id="ARBA00022705"/>
    </source>
</evidence>
<feature type="binding site" evidence="6">
    <location>
        <position position="89"/>
    </location>
    <ligand>
        <name>Zn(2+)</name>
        <dbReference type="ChEBI" id="CHEBI:29105"/>
    </ligand>
</feature>
<evidence type="ECO:0000256" key="5">
    <source>
        <dbReference type="ARBA" id="ARBA00022880"/>
    </source>
</evidence>
<keyword evidence="5 6" id="KW-0236">DNA replication inhibitor</keyword>
<evidence type="ECO:0000256" key="4">
    <source>
        <dbReference type="ARBA" id="ARBA00022833"/>
    </source>
</evidence>
<proteinExistence type="inferred from homology"/>
<dbReference type="InterPro" id="IPR010377">
    <property type="entry name" value="YabA"/>
</dbReference>
<evidence type="ECO:0000313" key="10">
    <source>
        <dbReference type="Proteomes" id="UP000076244"/>
    </source>
</evidence>
<evidence type="ECO:0000256" key="1">
    <source>
        <dbReference type="ARBA" id="ARBA00022490"/>
    </source>
</evidence>
<dbReference type="GeneID" id="57276164"/>
<dbReference type="PIRSF" id="PIRSF021439">
    <property type="entry name" value="DUF972"/>
    <property type="match status" value="1"/>
</dbReference>
<comment type="subcellular location">
    <subcellularLocation>
        <location evidence="6">Cytoplasm</location>
        <location evidence="6">Nucleoid</location>
    </subcellularLocation>
    <text evidence="6">Localizes in tight foci, which correspond to the replisome at mid-cell throughout the cell cycle.</text>
</comment>
<dbReference type="Proteomes" id="UP000076405">
    <property type="component" value="Chromosome"/>
</dbReference>